<dbReference type="GO" id="GO:0019441">
    <property type="term" value="P:L-tryptophan catabolic process to kynurenine"/>
    <property type="evidence" value="ECO:0007669"/>
    <property type="project" value="InterPro"/>
</dbReference>
<accession>A0A3N2DKD7</accession>
<dbReference type="InterPro" id="IPR037175">
    <property type="entry name" value="KFase_sf"/>
</dbReference>
<proteinExistence type="predicted"/>
<dbReference type="InterPro" id="IPR007325">
    <property type="entry name" value="KFase/CYL"/>
</dbReference>
<comment type="caution">
    <text evidence="1">The sequence shown here is derived from an EMBL/GenBank/DDBJ whole genome shotgun (WGS) entry which is preliminary data.</text>
</comment>
<dbReference type="Pfam" id="PF04199">
    <property type="entry name" value="Cyclase"/>
    <property type="match status" value="1"/>
</dbReference>
<reference evidence="1 2" key="1">
    <citation type="submission" date="2018-11" db="EMBL/GenBank/DDBJ databases">
        <title>Genomic Encyclopedia of Type Strains, Phase IV (KMG-IV): sequencing the most valuable type-strain genomes for metagenomic binning, comparative biology and taxonomic classification.</title>
        <authorList>
            <person name="Goeker M."/>
        </authorList>
    </citation>
    <scope>NUCLEOTIDE SEQUENCE [LARGE SCALE GENOMIC DNA]</scope>
    <source>
        <strain evidence="1 2">DSM 100316</strain>
    </source>
</reference>
<dbReference type="EMBL" id="RKHR01000005">
    <property type="protein sequence ID" value="ROS00264.1"/>
    <property type="molecule type" value="Genomic_DNA"/>
</dbReference>
<dbReference type="Proteomes" id="UP000275394">
    <property type="component" value="Unassembled WGS sequence"/>
</dbReference>
<dbReference type="AlphaFoldDB" id="A0A3N2DKD7"/>
<dbReference type="SUPFAM" id="SSF102198">
    <property type="entry name" value="Putative cyclase"/>
    <property type="match status" value="1"/>
</dbReference>
<organism evidence="1 2">
    <name type="scientific">Sinobacterium caligoides</name>
    <dbReference type="NCBI Taxonomy" id="933926"/>
    <lineage>
        <taxon>Bacteria</taxon>
        <taxon>Pseudomonadati</taxon>
        <taxon>Pseudomonadota</taxon>
        <taxon>Gammaproteobacteria</taxon>
        <taxon>Cellvibrionales</taxon>
        <taxon>Spongiibacteraceae</taxon>
        <taxon>Sinobacterium</taxon>
    </lineage>
</organism>
<gene>
    <name evidence="1" type="ORF">EDC56_2902</name>
</gene>
<keyword evidence="2" id="KW-1185">Reference proteome</keyword>
<dbReference type="RefSeq" id="WP_123713235.1">
    <property type="nucleotide sequence ID" value="NZ_RKHR01000005.1"/>
</dbReference>
<dbReference type="PANTHER" id="PTHR34861:SF10">
    <property type="entry name" value="CYCLASE"/>
    <property type="match status" value="1"/>
</dbReference>
<evidence type="ECO:0000313" key="1">
    <source>
        <dbReference type="EMBL" id="ROS00264.1"/>
    </source>
</evidence>
<dbReference type="PANTHER" id="PTHR34861">
    <property type="match status" value="1"/>
</dbReference>
<name>A0A3N2DKD7_9GAMM</name>
<evidence type="ECO:0000313" key="2">
    <source>
        <dbReference type="Proteomes" id="UP000275394"/>
    </source>
</evidence>
<sequence>MNNDTIAQTVNNWGRWGTEDQLGCLNLINQAAVQRGLAAAKHGETLSLALPLDADGPQIGLTPGRTNPKLTVTVSHQLFTPTQGLAFNDDRVDMSLQAATHWDALAHCEYNGRCYNNHDAQQAPTEGCTIGNIGAIQSRGVLLDVAAAMGVERLPDSHGITNEDLDRALERSDVILQPGDILLIRTGQMQYFLNGQREHYSVPCPGLTPENALWFHRHNVAAVATDNYAFDVVPYTDGESPALHRLCLVEMGLMQGQNWNLETLSKRCKKLQQYSFLLTASPEPFTGAYGAPVVPVVTL</sequence>
<protein>
    <submittedName>
        <fullName evidence="1">Kynurenine formamidase</fullName>
    </submittedName>
</protein>
<dbReference type="Gene3D" id="3.50.30.50">
    <property type="entry name" value="Putative cyclase"/>
    <property type="match status" value="1"/>
</dbReference>
<dbReference type="OrthoDB" id="7067800at2"/>
<dbReference type="GO" id="GO:0004061">
    <property type="term" value="F:arylformamidase activity"/>
    <property type="evidence" value="ECO:0007669"/>
    <property type="project" value="InterPro"/>
</dbReference>